<dbReference type="PANTHER" id="PTHR47495">
    <property type="entry name" value="ALDEHYDE DEHYDROGENASE"/>
    <property type="match status" value="1"/>
</dbReference>
<proteinExistence type="predicted"/>
<organism evidence="2 3">
    <name type="scientific">Marinibaculum pumilum</name>
    <dbReference type="NCBI Taxonomy" id="1766165"/>
    <lineage>
        <taxon>Bacteria</taxon>
        <taxon>Pseudomonadati</taxon>
        <taxon>Pseudomonadota</taxon>
        <taxon>Alphaproteobacteria</taxon>
        <taxon>Rhodospirillales</taxon>
        <taxon>Rhodospirillaceae</taxon>
        <taxon>Marinibaculum</taxon>
    </lineage>
</organism>
<dbReference type="InterPro" id="IPR052516">
    <property type="entry name" value="N-heterocyclic_Hydroxylase"/>
</dbReference>
<protein>
    <submittedName>
        <fullName evidence="2">Molybdopterin cofactor-binding domain-containing protein</fullName>
    </submittedName>
</protein>
<dbReference type="Proteomes" id="UP001595528">
    <property type="component" value="Unassembled WGS sequence"/>
</dbReference>
<dbReference type="Pfam" id="PF20256">
    <property type="entry name" value="MoCoBD_2"/>
    <property type="match status" value="2"/>
</dbReference>
<dbReference type="PROSITE" id="PS51257">
    <property type="entry name" value="PROKAR_LIPOPROTEIN"/>
    <property type="match status" value="1"/>
</dbReference>
<evidence type="ECO:0000313" key="3">
    <source>
        <dbReference type="Proteomes" id="UP001595528"/>
    </source>
</evidence>
<keyword evidence="3" id="KW-1185">Reference proteome</keyword>
<dbReference type="Gene3D" id="3.90.1170.50">
    <property type="entry name" value="Aldehyde oxidase/xanthine dehydrogenase, a/b hammerhead"/>
    <property type="match status" value="1"/>
</dbReference>
<dbReference type="SMART" id="SM01008">
    <property type="entry name" value="Ald_Xan_dh_C"/>
    <property type="match status" value="1"/>
</dbReference>
<dbReference type="Pfam" id="PF02738">
    <property type="entry name" value="MoCoBD_1"/>
    <property type="match status" value="1"/>
</dbReference>
<feature type="domain" description="Aldehyde oxidase/xanthine dehydrogenase a/b hammerhead" evidence="1">
    <location>
        <begin position="168"/>
        <end position="256"/>
    </location>
</feature>
<dbReference type="InterPro" id="IPR008274">
    <property type="entry name" value="AldOxase/xan_DH_MoCoBD1"/>
</dbReference>
<accession>A0ABV7L7I2</accession>
<dbReference type="InterPro" id="IPR037165">
    <property type="entry name" value="AldOxase/xan_DH_Mopterin-bd_sf"/>
</dbReference>
<dbReference type="InterPro" id="IPR000674">
    <property type="entry name" value="Ald_Oxase/Xan_DH_a/b"/>
</dbReference>
<sequence>MDRRRFLATGGIAVAFGMTAPLLSGCDLVPVFPQRPDPDAETALGWIGHRDGRYTLRLPRAEIGQNIGTALKQVACEELGAGWDEVAVVAQDTDAIARVRATVGSESVRDFAEPLAQACATLRDALARGAPPGELLPEVRPRADLRAFRGRRFVGRSPEPDRLRDIVAGRPLFAADMTAPGMAHGRVLRAAASPETGSRPAAWNLQAARAFPGFVAVVESDMFRLGASQGLGIVAETPGALDRIAAALDPEWAVDAAAPPEIGAVIDIDRTDAGAAHSLADDSIAGDRPWDVDLRLDLPVAAHGGIEPRAALAVPSDGGMAVWTGTQDAFYVRDVLARGLGLAEDRVTVHATRAGGAFGARTICTVEAEAAALAQAAGRPVKVRWTRAQEYAQGFHRPPVSHRLRLRVDADRPAAPRLSDWQHRLVSSHILFTNAAVPPWLQALTDTFVGDGGVARGAEPPYRIARRDIGYDLVRLPVFTGPWRGLAAGPNGLAVESAIDAAALAAGADPLAFRLALVAEPRLAAVLRRLGEVADWPAPAARRPGFRTGRGLACGTYKGLSHAAAAAEVAVAPDGTVQVTRLWCVHDCGAIINPDQVRAQVEGNLAWGLSMVLMDDLPIEYGAVTAASFADAPIPRMSDMPPIAVELVESDAPPAGAGETAIVAAPGAIANAVRAATGIRPRRFPLVPADFALA</sequence>
<dbReference type="Gene3D" id="3.30.365.10">
    <property type="entry name" value="Aldehyde oxidase/xanthine dehydrogenase, molybdopterin binding domain"/>
    <property type="match status" value="4"/>
</dbReference>
<dbReference type="EMBL" id="JBHRTR010000048">
    <property type="protein sequence ID" value="MFC3230628.1"/>
    <property type="molecule type" value="Genomic_DNA"/>
</dbReference>
<evidence type="ECO:0000259" key="1">
    <source>
        <dbReference type="SMART" id="SM01008"/>
    </source>
</evidence>
<dbReference type="PANTHER" id="PTHR47495:SF1">
    <property type="entry name" value="BLL3820 PROTEIN"/>
    <property type="match status" value="1"/>
</dbReference>
<comment type="caution">
    <text evidence="2">The sequence shown here is derived from an EMBL/GenBank/DDBJ whole genome shotgun (WGS) entry which is preliminary data.</text>
</comment>
<reference evidence="3" key="1">
    <citation type="journal article" date="2019" name="Int. J. Syst. Evol. Microbiol.">
        <title>The Global Catalogue of Microorganisms (GCM) 10K type strain sequencing project: providing services to taxonomists for standard genome sequencing and annotation.</title>
        <authorList>
            <consortium name="The Broad Institute Genomics Platform"/>
            <consortium name="The Broad Institute Genome Sequencing Center for Infectious Disease"/>
            <person name="Wu L."/>
            <person name="Ma J."/>
        </authorList>
    </citation>
    <scope>NUCLEOTIDE SEQUENCE [LARGE SCALE GENOMIC DNA]</scope>
    <source>
        <strain evidence="3">KCTC 42964</strain>
    </source>
</reference>
<name>A0ABV7L7I2_9PROT</name>
<dbReference type="InterPro" id="IPR046867">
    <property type="entry name" value="AldOxase/xan_DH_MoCoBD2"/>
</dbReference>
<dbReference type="SUPFAM" id="SSF56003">
    <property type="entry name" value="Molybdenum cofactor-binding domain"/>
    <property type="match status" value="2"/>
</dbReference>
<dbReference type="RefSeq" id="WP_379905973.1">
    <property type="nucleotide sequence ID" value="NZ_JBHRTR010000048.1"/>
</dbReference>
<gene>
    <name evidence="2" type="ORF">ACFOGJ_25495</name>
</gene>
<evidence type="ECO:0000313" key="2">
    <source>
        <dbReference type="EMBL" id="MFC3230628.1"/>
    </source>
</evidence>